<dbReference type="Proteomes" id="UP000054908">
    <property type="component" value="Unassembled WGS sequence"/>
</dbReference>
<dbReference type="SUPFAM" id="SSF48403">
    <property type="entry name" value="Ankyrin repeat"/>
    <property type="match status" value="1"/>
</dbReference>
<keyword evidence="4" id="KW-1185">Reference proteome</keyword>
<name>A0A0W0WBI1_9GAMM</name>
<comment type="caution">
    <text evidence="3">The sequence shown here is derived from an EMBL/GenBank/DDBJ whole genome shotgun (WGS) entry which is preliminary data.</text>
</comment>
<gene>
    <name evidence="3" type="ORF">Lmac_0894</name>
</gene>
<evidence type="ECO:0000313" key="3">
    <source>
        <dbReference type="EMBL" id="KTD29719.1"/>
    </source>
</evidence>
<dbReference type="PROSITE" id="PS50011">
    <property type="entry name" value="PROTEIN_KINASE_DOM"/>
    <property type="match status" value="1"/>
</dbReference>
<dbReference type="InterPro" id="IPR036770">
    <property type="entry name" value="Ankyrin_rpt-contain_sf"/>
</dbReference>
<reference evidence="3 4" key="1">
    <citation type="submission" date="2015-11" db="EMBL/GenBank/DDBJ databases">
        <title>Genomic analysis of 38 Legionella species identifies large and diverse effector repertoires.</title>
        <authorList>
            <person name="Burstein D."/>
            <person name="Amaro F."/>
            <person name="Zusman T."/>
            <person name="Lifshitz Z."/>
            <person name="Cohen O."/>
            <person name="Gilbert J.A."/>
            <person name="Pupko T."/>
            <person name="Shuman H.A."/>
            <person name="Segal G."/>
        </authorList>
    </citation>
    <scope>NUCLEOTIDE SEQUENCE [LARGE SCALE GENOMIC DNA]</scope>
    <source>
        <strain evidence="3 4">PX-1-G2-E2</strain>
    </source>
</reference>
<evidence type="ECO:0000259" key="2">
    <source>
        <dbReference type="PROSITE" id="PS50011"/>
    </source>
</evidence>
<dbReference type="SMART" id="SM00248">
    <property type="entry name" value="ANK"/>
    <property type="match status" value="5"/>
</dbReference>
<sequence length="2001" mass="227334">MAYCKKFIDGINLINFSDNSAELIRNTVLSYAYNELLKELEKIQADLKALPDSMSDNSEANELLSNYKKAQEAKCELIAGQIVSIQELVRVESLSKEKKIALEDEEFIKTFASKFRNIRHLADTLSDAPFEIKALQTRLYTEVLFKLDQAEQESQLQTLFSSNILDMIKEAVLFYNTAKDEQLRDQCHKLVQMGVYELVRSKAKKVALSSGHEPNYPEYQKFLSALNELLPDVGASSILDNLSDYRSTEGKSIANLLAEVEEKLNISDSTDWDKDEKMDVLVEKKFLFNRMRFGQEDRREYALKIQKNAARDLFWARGQIRDVEIFTESKVVNNLFSGLAERRYLQRDRQFKLLSGAPFYKRVEYSRAKAPREETAEKTQVKQKLEVTLATAIHRRVEFERNLYLMSALPDNLMDYRNSYLFIKKSEGQKRRSDTRELYYINNNGEREAVKVNDFTRFEQRINHLNPLKKKEISLSLTQIKDVITTNGGHIPAPLFPTGNRHNPIKERNDIEAAIDLIKNCLEDEFDRPIVEITESGKLRVHLFALTADSQAIAGALLDHIVEKKGFGSGAYTMLIGSDAISEKMACHTFTGNTLEEIGKQIISLHIPEDQRKKYLEDLNKVKEKVAQKEVTAISNIRVSDKKLNNSEQLLLSKLLELQFCYPYLKAKIEFPEKIRQAFDNITDGKYGIALKIVGLENEVDHVFDQLTTLDEKALPVPVKPIVEKAKLLASSSQERKEKLMRLEAAFASDEKTAVKVEKITEIFYQEYLEMAGTLKLTEADYERLHNDIQLMAEEMVCLSERTKQGLPALKEEEQAAYFSAIKEIAREIRPWTMAEVHFKIPHSDTSPLTVKISHRSGEEKEVILHLKNVKLPYSLIKPPGKEEFVFSYGGSRGVIAPFEGLDTAYVGEGKKKHRLFTHSRLLGVGQYSSVKEVEDLLTGLNKALKKGYIPSEKPTFTKTSRLDPRTRGLSSRNDSHFGIEFDVLQNLLKATKADSSEATERARLWTVDDKLRPEGRLYRATHKPVQYRILTTRAKGETFADTANKKLNQYAKNSMAYHDPTRRYTKEVQDPRDLMIFAQEENAHDLREMIALSQAVVAESARLAHLKFSHNDIKPENFLYKQNEDGSYQVQYIDWATGGFVRQYQGQETSVESLFAEIFGAGLKFTSDDNQCVDASGRFVIKDEKGNITFGVNPVLEILHGERNGTLPYISPKVLGPERTLRSVGGSKPVPALNTKLVANDPSLDDWALTAMTFGICNRQAYFALVKGRAVSDYIVPGILEADGQEPLGLAVVNNKNFNQFFACGDDLATDENMRSGEFYSKPDAVMYIPSNQREGEPMHLYRRLLQLKKDLEAQVKSAESPEVQIIEEVGRVLTTVHTAVASGEGLTKEQLTEQLHLAQRCLQNYEKLHDITYQQSKQKLEILQSILKEDEQGKTFSVYDLLQQTAGHSLLSVLCTYPSTMSQKKQAAEILDKAFDEHDFKDNFLAKHVPGRTLLKECIAQGQEEILLTLLSKVTQKNPAFIELVKQEALLHYAAEQGMTSVFNALIEAVQNAGATPEEAFGLLLDEYGPGRIEGVPHIKWATNCFHIAIRNNNAGQLAAILHILPPGNKNDKVIHQALHLCAIWGNKVFFNEILRKYNELNPSLPLSAKEIIGMAFPPDDLSPYHLFLQNESTSDIIAWDTLKEEPELSKKFLIPEQPVSPNPAAIAAANGNFSAVSRLIQLGKEINLSDSEWVQFFTQNDDNGKNLLNYIIEERQFDYLNEFIVTLKEIIPQESATVLVRLLSNPHPVNPLRNFLDSQTNPTQQFAVTESLLDAICSDYKKATEEQQRARIVALLMNQEWLIKQAENPFNPSLRRLLHNKALSSEAKQFLFEKLKEAAQPESRAKEFYTQLYSEVFAQEEEQTKTTRLDLSQVMTELTRQTSDVSGLIKALIGSHTKYKGQIKHYEEQLALLDEQSKKLRAELDSARESHEQVQQELQRRIEDTQKALDTEKEDKSG</sequence>
<dbReference type="GO" id="GO:0005524">
    <property type="term" value="F:ATP binding"/>
    <property type="evidence" value="ECO:0007669"/>
    <property type="project" value="InterPro"/>
</dbReference>
<dbReference type="GO" id="GO:0004672">
    <property type="term" value="F:protein kinase activity"/>
    <property type="evidence" value="ECO:0007669"/>
    <property type="project" value="InterPro"/>
</dbReference>
<evidence type="ECO:0000313" key="4">
    <source>
        <dbReference type="Proteomes" id="UP000054908"/>
    </source>
</evidence>
<feature type="domain" description="Protein kinase" evidence="2">
    <location>
        <begin position="917"/>
        <end position="1365"/>
    </location>
</feature>
<dbReference type="EMBL" id="LNYL01000022">
    <property type="protein sequence ID" value="KTD29719.1"/>
    <property type="molecule type" value="Genomic_DNA"/>
</dbReference>
<dbReference type="Gene3D" id="1.10.510.10">
    <property type="entry name" value="Transferase(Phosphotransferase) domain 1"/>
    <property type="match status" value="1"/>
</dbReference>
<dbReference type="InterPro" id="IPR002110">
    <property type="entry name" value="Ankyrin_rpt"/>
</dbReference>
<dbReference type="STRING" id="466.Lmac_0894"/>
<feature type="region of interest" description="Disordered" evidence="1">
    <location>
        <begin position="1966"/>
        <end position="2001"/>
    </location>
</feature>
<dbReference type="InterPro" id="IPR000719">
    <property type="entry name" value="Prot_kinase_dom"/>
</dbReference>
<dbReference type="PROSITE" id="PS00108">
    <property type="entry name" value="PROTEIN_KINASE_ST"/>
    <property type="match status" value="1"/>
</dbReference>
<accession>A0A0W0WBI1</accession>
<organism evidence="3 4">
    <name type="scientific">Legionella maceachernii</name>
    <dbReference type="NCBI Taxonomy" id="466"/>
    <lineage>
        <taxon>Bacteria</taxon>
        <taxon>Pseudomonadati</taxon>
        <taxon>Pseudomonadota</taxon>
        <taxon>Gammaproteobacteria</taxon>
        <taxon>Legionellales</taxon>
        <taxon>Legionellaceae</taxon>
        <taxon>Legionella</taxon>
    </lineage>
</organism>
<dbReference type="InterPro" id="IPR008271">
    <property type="entry name" value="Ser/Thr_kinase_AS"/>
</dbReference>
<evidence type="ECO:0000256" key="1">
    <source>
        <dbReference type="SAM" id="MobiDB-lite"/>
    </source>
</evidence>
<proteinExistence type="predicted"/>
<feature type="non-terminal residue" evidence="3">
    <location>
        <position position="2001"/>
    </location>
</feature>
<protein>
    <submittedName>
        <fullName evidence="3">Ankyrin repeats (3 copies)</fullName>
    </submittedName>
</protein>
<dbReference type="Gene3D" id="1.25.40.20">
    <property type="entry name" value="Ankyrin repeat-containing domain"/>
    <property type="match status" value="1"/>
</dbReference>